<dbReference type="InterPro" id="IPR013746">
    <property type="entry name" value="HMG_CoA_synt_C_dom"/>
</dbReference>
<dbReference type="GO" id="GO:0006084">
    <property type="term" value="P:acetyl-CoA metabolic process"/>
    <property type="evidence" value="ECO:0007669"/>
    <property type="project" value="InterPro"/>
</dbReference>
<feature type="domain" description="Hydroxymethylglutaryl-coenzyme A synthase N-terminal" evidence="3">
    <location>
        <begin position="3"/>
        <end position="170"/>
    </location>
</feature>
<dbReference type="AlphaFoldDB" id="J9DVH2"/>
<dbReference type="PANTHER" id="PTHR43323:SF2">
    <property type="entry name" value="HYDROXYMETHYLGLUTARYL-COA SYNTHASE"/>
    <property type="match status" value="1"/>
</dbReference>
<organism evidence="5 6">
    <name type="scientific">Edhazardia aedis (strain USNM 41457)</name>
    <name type="common">Microsporidian parasite</name>
    <dbReference type="NCBI Taxonomy" id="1003232"/>
    <lineage>
        <taxon>Eukaryota</taxon>
        <taxon>Fungi</taxon>
        <taxon>Fungi incertae sedis</taxon>
        <taxon>Microsporidia</taxon>
        <taxon>Edhazardia</taxon>
    </lineage>
</organism>
<feature type="domain" description="Hydroxymethylglutaryl-coenzyme A synthase C-terminal" evidence="4">
    <location>
        <begin position="179"/>
        <end position="244"/>
    </location>
</feature>
<reference evidence="6" key="2">
    <citation type="submission" date="2015-07" db="EMBL/GenBank/DDBJ databases">
        <title>Contrasting host-pathogen interactions and genome evolution in two generalist and specialist microsporidian pathogens of mosquitoes.</title>
        <authorList>
            <consortium name="The Broad Institute Genomics Platform"/>
            <consortium name="The Broad Institute Genome Sequencing Center for Infectious Disease"/>
            <person name="Cuomo C.A."/>
            <person name="Sanscrainte N.D."/>
            <person name="Goldberg J.M."/>
            <person name="Heiman D."/>
            <person name="Young S."/>
            <person name="Zeng Q."/>
            <person name="Becnel J.J."/>
            <person name="Birren B.W."/>
        </authorList>
    </citation>
    <scope>NUCLEOTIDE SEQUENCE [LARGE SCALE GENOMIC DNA]</scope>
    <source>
        <strain evidence="6">USNM 41457</strain>
    </source>
</reference>
<dbReference type="InterPro" id="IPR013528">
    <property type="entry name" value="HMG_CoA_synth_N"/>
</dbReference>
<dbReference type="Pfam" id="PF08540">
    <property type="entry name" value="HMG_CoA_synt_C"/>
    <property type="match status" value="2"/>
</dbReference>
<accession>J9DVH2</accession>
<dbReference type="OrthoDB" id="1269963at2759"/>
<dbReference type="HOGENOM" id="CLU_008065_0_1_1"/>
<protein>
    <recommendedName>
        <fullName evidence="7">Hydroxymethylglutaryl-CoA synthase</fullName>
    </recommendedName>
</protein>
<dbReference type="STRING" id="1003232.J9DVH2"/>
<evidence type="ECO:0000259" key="4">
    <source>
        <dbReference type="Pfam" id="PF08540"/>
    </source>
</evidence>
<evidence type="ECO:0000313" key="5">
    <source>
        <dbReference type="EMBL" id="EJW05287.1"/>
    </source>
</evidence>
<dbReference type="GO" id="GO:0010142">
    <property type="term" value="P:farnesyl diphosphate biosynthetic process, mevalonate pathway"/>
    <property type="evidence" value="ECO:0007669"/>
    <property type="project" value="InterPro"/>
</dbReference>
<dbReference type="FunCoup" id="J9DVH2">
    <property type="interactions" value="90"/>
</dbReference>
<feature type="domain" description="Hydroxymethylglutaryl-coenzyme A synthase C-terminal" evidence="4">
    <location>
        <begin position="254"/>
        <end position="371"/>
    </location>
</feature>
<evidence type="ECO:0008006" key="7">
    <source>
        <dbReference type="Google" id="ProtNLM"/>
    </source>
</evidence>
<dbReference type="InterPro" id="IPR016039">
    <property type="entry name" value="Thiolase-like"/>
</dbReference>
<dbReference type="GO" id="GO:0004421">
    <property type="term" value="F:hydroxymethylglutaryl-CoA synthase activity"/>
    <property type="evidence" value="ECO:0007669"/>
    <property type="project" value="InterPro"/>
</dbReference>
<name>J9DVH2_EDHAE</name>
<sequence>MSKKYGIIGFEYALPTYYISHDDLAHETSSDPNKYKIGLDLHEMGVPSPKEDVVSLALTATKRLLKKYNVNVNAVGKVEVGTESNFDTSKSIKTYIMQLFENTKIQGADTTNACYGGCNALINCLTWVESRFNHENKMAIVVCTDISVHNFLPAVPTSGAGAVAILIGENPVFRVHDIMSHYSTNTYDFCKPISNFPYCILDAPISLDLYLKAFKQCYNDVKNTYKFDYMCCHTPYPKLVKKALVSCDVDPEIAEKSLIAGRRNANSYTVSVFLSLISILSHDVKIGEKIGLFSFGSGCVSTIMCLEKVADGCDDFSDFNIRLDKRIKMDPKRYLKMIQSKHDLKDYVPIDDVEIDGFYLESISGYKRSYKYN</sequence>
<comment type="similarity">
    <text evidence="1">Belongs to the thiolase-like superfamily. HMG-CoA synthase family.</text>
</comment>
<keyword evidence="6" id="KW-1185">Reference proteome</keyword>
<dbReference type="Gene3D" id="3.40.47.10">
    <property type="match status" value="1"/>
</dbReference>
<comment type="caution">
    <text evidence="5">The sequence shown here is derived from an EMBL/GenBank/DDBJ whole genome shotgun (WGS) entry which is preliminary data.</text>
</comment>
<evidence type="ECO:0000256" key="1">
    <source>
        <dbReference type="ARBA" id="ARBA00007061"/>
    </source>
</evidence>
<dbReference type="VEuPathDB" id="MicrosporidiaDB:EDEG_00645"/>
<evidence type="ECO:0000259" key="3">
    <source>
        <dbReference type="Pfam" id="PF01154"/>
    </source>
</evidence>
<dbReference type="PANTHER" id="PTHR43323">
    <property type="entry name" value="3-HYDROXY-3-METHYLGLUTARYL COENZYME A SYNTHASE"/>
    <property type="match status" value="1"/>
</dbReference>
<proteinExistence type="inferred from homology"/>
<evidence type="ECO:0000313" key="6">
    <source>
        <dbReference type="Proteomes" id="UP000003163"/>
    </source>
</evidence>
<dbReference type="CDD" id="cd00827">
    <property type="entry name" value="init_cond_enzymes"/>
    <property type="match status" value="1"/>
</dbReference>
<dbReference type="Pfam" id="PF01154">
    <property type="entry name" value="HMG_CoA_synt_N"/>
    <property type="match status" value="1"/>
</dbReference>
<evidence type="ECO:0000256" key="2">
    <source>
        <dbReference type="ARBA" id="ARBA00022679"/>
    </source>
</evidence>
<dbReference type="InParanoid" id="J9DVH2"/>
<dbReference type="OMA" id="ARNGNMY"/>
<dbReference type="Proteomes" id="UP000003163">
    <property type="component" value="Unassembled WGS sequence"/>
</dbReference>
<keyword evidence="2" id="KW-0808">Transferase</keyword>
<gene>
    <name evidence="5" type="ORF">EDEG_00645</name>
</gene>
<reference evidence="5 6" key="1">
    <citation type="submission" date="2011-08" db="EMBL/GenBank/DDBJ databases">
        <authorList>
            <person name="Liu Z.J."/>
            <person name="Shi F.L."/>
            <person name="Lu J.Q."/>
            <person name="Li M."/>
            <person name="Wang Z.L."/>
        </authorList>
    </citation>
    <scope>NUCLEOTIDE SEQUENCE [LARGE SCALE GENOMIC DNA]</scope>
    <source>
        <strain evidence="5 6">USNM 41457</strain>
    </source>
</reference>
<dbReference type="SUPFAM" id="SSF53901">
    <property type="entry name" value="Thiolase-like"/>
    <property type="match status" value="2"/>
</dbReference>
<dbReference type="EMBL" id="AFBI03000007">
    <property type="protein sequence ID" value="EJW05287.1"/>
    <property type="molecule type" value="Genomic_DNA"/>
</dbReference>